<reference evidence="1" key="1">
    <citation type="submission" date="2018-11" db="EMBL/GenBank/DDBJ databases">
        <authorList>
            <consortium name="Genoscope - CEA"/>
            <person name="William W."/>
        </authorList>
    </citation>
    <scope>NUCLEOTIDE SEQUENCE [LARGE SCALE GENOMIC DNA]</scope>
    <source>
        <strain evidence="1">T9AD</strain>
    </source>
</reference>
<dbReference type="InterPro" id="IPR007499">
    <property type="entry name" value="ERF_bacteria_virus"/>
</dbReference>
<accession>A0A653B0S0</accession>
<dbReference type="EMBL" id="LR130779">
    <property type="protein sequence ID" value="VDN62145.1"/>
    <property type="molecule type" value="Genomic_DNA"/>
</dbReference>
<protein>
    <submittedName>
        <fullName evidence="1">Uncharacterized protein</fullName>
    </submittedName>
</protein>
<dbReference type="AlphaFoldDB" id="A0A653B0S0"/>
<dbReference type="OrthoDB" id="8909920at2"/>
<evidence type="ECO:0000313" key="1">
    <source>
        <dbReference type="EMBL" id="VDN62145.1"/>
    </source>
</evidence>
<gene>
    <name evidence="1" type="ORF">POT9AD_1154</name>
</gene>
<sequence>MEQINKMAQLYAALASAQAEYSPLAKNRTVNIRTRSGGEYEFRYADLEAVFSSTRPALTKHGISFVQTIQPANGRSSLITMLAHKDGGVLTSEIEFSMPNSGDIKDFGAHLTYLRRYAATALLGVAADDDLDQNGEGAGQGDSQPAEQKPRTEAKREETQAGKPPYPEKKLQEMLPKWRDLIASGQKTAARVIATVSCGNTLSEDQIAQIRALETEEAQA</sequence>
<organism evidence="1">
    <name type="scientific">Ectopseudomonas oleovorans</name>
    <name type="common">Pseudomonas oleovorans</name>
    <dbReference type="NCBI Taxonomy" id="301"/>
    <lineage>
        <taxon>Bacteria</taxon>
        <taxon>Pseudomonadati</taxon>
        <taxon>Pseudomonadota</taxon>
        <taxon>Gammaproteobacteria</taxon>
        <taxon>Pseudomonadales</taxon>
        <taxon>Pseudomonadaceae</taxon>
        <taxon>Ectopseudomonas</taxon>
    </lineage>
</organism>
<proteinExistence type="predicted"/>
<dbReference type="Pfam" id="PF04404">
    <property type="entry name" value="ERF"/>
    <property type="match status" value="1"/>
</dbReference>
<name>A0A653B0S0_ECTOL</name>